<dbReference type="InterPro" id="IPR051207">
    <property type="entry name" value="ComplexI_NDUFA9_subunit"/>
</dbReference>
<dbReference type="GO" id="GO:0005739">
    <property type="term" value="C:mitochondrion"/>
    <property type="evidence" value="ECO:0007669"/>
    <property type="project" value="TreeGrafter"/>
</dbReference>
<dbReference type="OrthoDB" id="276721at2759"/>
<dbReference type="AlphaFoldDB" id="A0A9P6CA22"/>
<evidence type="ECO:0000313" key="2">
    <source>
        <dbReference type="Proteomes" id="UP000807342"/>
    </source>
</evidence>
<comment type="caution">
    <text evidence="1">The sequence shown here is derived from an EMBL/GenBank/DDBJ whole genome shotgun (WGS) entry which is preliminary data.</text>
</comment>
<sequence>MNPALRRILVVGGNGFIAGSAVCKLAVARGIQVTSVSSSGKPYRTAKGHTPAWANKVVDWQKGDALHPESFAHLLPEVSGVVHTLGTLFEDADGAYKRALRSGDVPGLLGSFFKNVVTGGNGGNPLEKHQQLGAVNGRGTYEIMNRDSALRVCEAFVCSTPSSSADGNMPRPFVYISAEDIFRPVIPARYIETKREAERGIEELMANNTDYRGIYIRPSLVYHAHQRPLTTPAAVLFDLSATLHANVPRGVPTPSGILRSLGTLMPQGSRCSAGSLGDPGVVGTLLESMASALEVPPIHVDHVAGAIVVALDSASGIRGVVGVRRMRQLIGWSESGGNGSPKTAQIEIGSGL</sequence>
<evidence type="ECO:0000313" key="1">
    <source>
        <dbReference type="EMBL" id="KAF9454540.1"/>
    </source>
</evidence>
<reference evidence="1" key="1">
    <citation type="submission" date="2020-11" db="EMBL/GenBank/DDBJ databases">
        <authorList>
            <consortium name="DOE Joint Genome Institute"/>
            <person name="Ahrendt S."/>
            <person name="Riley R."/>
            <person name="Andreopoulos W."/>
            <person name="Labutti K."/>
            <person name="Pangilinan J."/>
            <person name="Ruiz-Duenas F.J."/>
            <person name="Barrasa J.M."/>
            <person name="Sanchez-Garcia M."/>
            <person name="Camarero S."/>
            <person name="Miyauchi S."/>
            <person name="Serrano A."/>
            <person name="Linde D."/>
            <person name="Babiker R."/>
            <person name="Drula E."/>
            <person name="Ayuso-Fernandez I."/>
            <person name="Pacheco R."/>
            <person name="Padilla G."/>
            <person name="Ferreira P."/>
            <person name="Barriuso J."/>
            <person name="Kellner H."/>
            <person name="Castanera R."/>
            <person name="Alfaro M."/>
            <person name="Ramirez L."/>
            <person name="Pisabarro A.G."/>
            <person name="Kuo A."/>
            <person name="Tritt A."/>
            <person name="Lipzen A."/>
            <person name="He G."/>
            <person name="Yan M."/>
            <person name="Ng V."/>
            <person name="Cullen D."/>
            <person name="Martin F."/>
            <person name="Rosso M.-N."/>
            <person name="Henrissat B."/>
            <person name="Hibbett D."/>
            <person name="Martinez A.T."/>
            <person name="Grigoriev I.V."/>
        </authorList>
    </citation>
    <scope>NUCLEOTIDE SEQUENCE</scope>
    <source>
        <strain evidence="1">MF-IS2</strain>
    </source>
</reference>
<name>A0A9P6CA22_9AGAR</name>
<dbReference type="SUPFAM" id="SSF51735">
    <property type="entry name" value="NAD(P)-binding Rossmann-fold domains"/>
    <property type="match status" value="1"/>
</dbReference>
<dbReference type="GO" id="GO:0044877">
    <property type="term" value="F:protein-containing complex binding"/>
    <property type="evidence" value="ECO:0007669"/>
    <property type="project" value="TreeGrafter"/>
</dbReference>
<proteinExistence type="predicted"/>
<dbReference type="Proteomes" id="UP000807342">
    <property type="component" value="Unassembled WGS sequence"/>
</dbReference>
<dbReference type="InterPro" id="IPR036291">
    <property type="entry name" value="NAD(P)-bd_dom_sf"/>
</dbReference>
<organism evidence="1 2">
    <name type="scientific">Macrolepiota fuliginosa MF-IS2</name>
    <dbReference type="NCBI Taxonomy" id="1400762"/>
    <lineage>
        <taxon>Eukaryota</taxon>
        <taxon>Fungi</taxon>
        <taxon>Dikarya</taxon>
        <taxon>Basidiomycota</taxon>
        <taxon>Agaricomycotina</taxon>
        <taxon>Agaricomycetes</taxon>
        <taxon>Agaricomycetidae</taxon>
        <taxon>Agaricales</taxon>
        <taxon>Agaricineae</taxon>
        <taxon>Agaricaceae</taxon>
        <taxon>Macrolepiota</taxon>
    </lineage>
</organism>
<dbReference type="Gene3D" id="3.40.50.720">
    <property type="entry name" value="NAD(P)-binding Rossmann-like Domain"/>
    <property type="match status" value="1"/>
</dbReference>
<gene>
    <name evidence="1" type="ORF">P691DRAFT_716973</name>
</gene>
<dbReference type="EMBL" id="MU151053">
    <property type="protein sequence ID" value="KAF9454540.1"/>
    <property type="molecule type" value="Genomic_DNA"/>
</dbReference>
<protein>
    <submittedName>
        <fullName evidence="1">NAD(P)-binding protein</fullName>
    </submittedName>
</protein>
<dbReference type="PANTHER" id="PTHR12126">
    <property type="entry name" value="NADH-UBIQUINONE OXIDOREDUCTASE 39 KDA SUBUNIT-RELATED"/>
    <property type="match status" value="1"/>
</dbReference>
<dbReference type="PANTHER" id="PTHR12126:SF16">
    <property type="entry name" value="MIOREX COMPLEX COMPONENT 2"/>
    <property type="match status" value="1"/>
</dbReference>
<accession>A0A9P6CA22</accession>
<keyword evidence="2" id="KW-1185">Reference proteome</keyword>